<dbReference type="Gene3D" id="3.30.70.270">
    <property type="match status" value="1"/>
</dbReference>
<protein>
    <submittedName>
        <fullName evidence="3">Diguanylate cyclase (GGDEF) domain-containing protein</fullName>
    </submittedName>
</protein>
<evidence type="ECO:0000313" key="3">
    <source>
        <dbReference type="EMBL" id="SMB84620.1"/>
    </source>
</evidence>
<dbReference type="Proteomes" id="UP000192582">
    <property type="component" value="Unassembled WGS sequence"/>
</dbReference>
<dbReference type="GO" id="GO:0052621">
    <property type="term" value="F:diguanylate cyclase activity"/>
    <property type="evidence" value="ECO:0007669"/>
    <property type="project" value="TreeGrafter"/>
</dbReference>
<feature type="transmembrane region" description="Helical" evidence="1">
    <location>
        <begin position="100"/>
        <end position="121"/>
    </location>
</feature>
<dbReference type="GO" id="GO:1902201">
    <property type="term" value="P:negative regulation of bacterial-type flagellum-dependent cell motility"/>
    <property type="evidence" value="ECO:0007669"/>
    <property type="project" value="TreeGrafter"/>
</dbReference>
<dbReference type="InterPro" id="IPR050469">
    <property type="entry name" value="Diguanylate_Cyclase"/>
</dbReference>
<feature type="domain" description="GGDEF" evidence="2">
    <location>
        <begin position="212"/>
        <end position="338"/>
    </location>
</feature>
<dbReference type="InterPro" id="IPR000160">
    <property type="entry name" value="GGDEF_dom"/>
</dbReference>
<dbReference type="GO" id="GO:0043709">
    <property type="term" value="P:cell adhesion involved in single-species biofilm formation"/>
    <property type="evidence" value="ECO:0007669"/>
    <property type="project" value="TreeGrafter"/>
</dbReference>
<evidence type="ECO:0000313" key="4">
    <source>
        <dbReference type="Proteomes" id="UP000192582"/>
    </source>
</evidence>
<dbReference type="GO" id="GO:0005886">
    <property type="term" value="C:plasma membrane"/>
    <property type="evidence" value="ECO:0007669"/>
    <property type="project" value="TreeGrafter"/>
</dbReference>
<dbReference type="SMART" id="SM00267">
    <property type="entry name" value="GGDEF"/>
    <property type="match status" value="1"/>
</dbReference>
<feature type="transmembrane region" description="Helical" evidence="1">
    <location>
        <begin position="152"/>
        <end position="171"/>
    </location>
</feature>
<keyword evidence="1" id="KW-0472">Membrane</keyword>
<keyword evidence="4" id="KW-1185">Reference proteome</keyword>
<dbReference type="InterPro" id="IPR043128">
    <property type="entry name" value="Rev_trsase/Diguanyl_cyclase"/>
</dbReference>
<dbReference type="PANTHER" id="PTHR45138:SF9">
    <property type="entry name" value="DIGUANYLATE CYCLASE DGCM-RELATED"/>
    <property type="match status" value="1"/>
</dbReference>
<dbReference type="EMBL" id="FWWU01000007">
    <property type="protein sequence ID" value="SMB84620.1"/>
    <property type="molecule type" value="Genomic_DNA"/>
</dbReference>
<dbReference type="PANTHER" id="PTHR45138">
    <property type="entry name" value="REGULATORY COMPONENTS OF SENSORY TRANSDUCTION SYSTEM"/>
    <property type="match status" value="1"/>
</dbReference>
<dbReference type="CDD" id="cd01949">
    <property type="entry name" value="GGDEF"/>
    <property type="match status" value="1"/>
</dbReference>
<evidence type="ECO:0000256" key="1">
    <source>
        <dbReference type="SAM" id="Phobius"/>
    </source>
</evidence>
<dbReference type="NCBIfam" id="TIGR00254">
    <property type="entry name" value="GGDEF"/>
    <property type="match status" value="1"/>
</dbReference>
<dbReference type="STRING" id="695939.SAMN00790413_05217"/>
<dbReference type="AlphaFoldDB" id="A0A1W1UU96"/>
<dbReference type="Pfam" id="PF00990">
    <property type="entry name" value="GGDEF"/>
    <property type="match status" value="1"/>
</dbReference>
<keyword evidence="1" id="KW-0812">Transmembrane</keyword>
<proteinExistence type="predicted"/>
<sequence>MRPRYPMWAFFTPSPLRQAPHAQLQRYSLLLMAAVPILAVLLQIVLGDTHNLSYGLILVGIVVMAQTLSQGPTPLGPLLLLLFLPPFLVGFNRPVQVESLFSSGFTAYSALLVLPTVLAAVSLGVRGVLLFALYGLIIGGLCFNLMPLEGMAIVWSTVTALVAGGMLAWLLNFTEQALQRMACSALTDPLTQLGNRRAFEAALLQAWQAGPERVGLAFVDLDGLKAVNDQQGHDVGDALIQALARAVQAQLQEGQTVFRLAGDEFVVLCTHGDLSRVWHQIRDAVTQVRQHGFPDMDVSVGLSSGTTAGSIAALMQRADSRMYAEKRRKADRRAATGNRGTVISWNGIERRKMQ</sequence>
<dbReference type="PROSITE" id="PS50887">
    <property type="entry name" value="GGDEF"/>
    <property type="match status" value="1"/>
</dbReference>
<evidence type="ECO:0000259" key="2">
    <source>
        <dbReference type="PROSITE" id="PS50887"/>
    </source>
</evidence>
<dbReference type="OrthoDB" id="72853at2"/>
<dbReference type="InterPro" id="IPR029787">
    <property type="entry name" value="Nucleotide_cyclase"/>
</dbReference>
<feature type="transmembrane region" description="Helical" evidence="1">
    <location>
        <begin position="27"/>
        <end position="46"/>
    </location>
</feature>
<reference evidence="3 4" key="1">
    <citation type="submission" date="2017-04" db="EMBL/GenBank/DDBJ databases">
        <authorList>
            <person name="Afonso C.L."/>
            <person name="Miller P.J."/>
            <person name="Scott M.A."/>
            <person name="Spackman E."/>
            <person name="Goraichik I."/>
            <person name="Dimitrov K.M."/>
            <person name="Suarez D.L."/>
            <person name="Swayne D.E."/>
        </authorList>
    </citation>
    <scope>NUCLEOTIDE SEQUENCE [LARGE SCALE GENOMIC DNA]</scope>
    <source>
        <strain evidence="3 4">KR-140</strain>
    </source>
</reference>
<keyword evidence="1" id="KW-1133">Transmembrane helix</keyword>
<organism evidence="3 4">
    <name type="scientific">Deinococcus hopiensis KR-140</name>
    <dbReference type="NCBI Taxonomy" id="695939"/>
    <lineage>
        <taxon>Bacteria</taxon>
        <taxon>Thermotogati</taxon>
        <taxon>Deinococcota</taxon>
        <taxon>Deinococci</taxon>
        <taxon>Deinococcales</taxon>
        <taxon>Deinococcaceae</taxon>
        <taxon>Deinococcus</taxon>
    </lineage>
</organism>
<accession>A0A1W1UU96</accession>
<gene>
    <name evidence="3" type="ORF">SAMN00790413_05217</name>
</gene>
<name>A0A1W1UU96_9DEIO</name>
<feature type="transmembrane region" description="Helical" evidence="1">
    <location>
        <begin position="128"/>
        <end position="146"/>
    </location>
</feature>
<dbReference type="SUPFAM" id="SSF55073">
    <property type="entry name" value="Nucleotide cyclase"/>
    <property type="match status" value="1"/>
</dbReference>